<keyword evidence="9" id="KW-0067">ATP-binding</keyword>
<dbReference type="SUPFAM" id="SSF51391">
    <property type="entry name" value="Thiamin phosphate synthase"/>
    <property type="match status" value="1"/>
</dbReference>
<dbReference type="InterPro" id="IPR013785">
    <property type="entry name" value="Aldolase_TIM"/>
</dbReference>
<comment type="cofactor">
    <cofactor evidence="2">
        <name>Mg(2+)</name>
        <dbReference type="ChEBI" id="CHEBI:18420"/>
    </cofactor>
</comment>
<dbReference type="InterPro" id="IPR029056">
    <property type="entry name" value="Ribokinase-like"/>
</dbReference>
<dbReference type="UniPathway" id="UPA00060">
    <property type="reaction ID" value="UER00139"/>
</dbReference>
<evidence type="ECO:0000256" key="6">
    <source>
        <dbReference type="ARBA" id="ARBA00022723"/>
    </source>
</evidence>
<dbReference type="STRING" id="1522189.A0A316VYZ4"/>
<comment type="catalytic activity">
    <reaction evidence="14">
        <text>2-[(2R,5Z)-2-carboxy-4-methylthiazol-5(2H)-ylidene]ethyl phosphate + 4-amino-2-methyl-5-(diphosphooxymethyl)pyrimidine + 2 H(+) = thiamine phosphate + CO2 + diphosphate</text>
        <dbReference type="Rhea" id="RHEA:47844"/>
        <dbReference type="ChEBI" id="CHEBI:15378"/>
        <dbReference type="ChEBI" id="CHEBI:16526"/>
        <dbReference type="ChEBI" id="CHEBI:33019"/>
        <dbReference type="ChEBI" id="CHEBI:37575"/>
        <dbReference type="ChEBI" id="CHEBI:57841"/>
        <dbReference type="ChEBI" id="CHEBI:62899"/>
        <dbReference type="EC" id="2.5.1.3"/>
    </reaction>
</comment>
<comment type="catalytic activity">
    <reaction evidence="12">
        <text>4-methyl-5-(2-phosphooxyethyl)-thiazole + 4-amino-2-methyl-5-(diphosphooxymethyl)pyrimidine + H(+) = thiamine phosphate + diphosphate</text>
        <dbReference type="Rhea" id="RHEA:22328"/>
        <dbReference type="ChEBI" id="CHEBI:15378"/>
        <dbReference type="ChEBI" id="CHEBI:33019"/>
        <dbReference type="ChEBI" id="CHEBI:37575"/>
        <dbReference type="ChEBI" id="CHEBI:57841"/>
        <dbReference type="ChEBI" id="CHEBI:58296"/>
        <dbReference type="EC" id="2.5.1.3"/>
    </reaction>
</comment>
<dbReference type="HAMAP" id="MF_00097">
    <property type="entry name" value="TMP_synthase"/>
    <property type="match status" value="1"/>
</dbReference>
<evidence type="ECO:0000256" key="1">
    <source>
        <dbReference type="ARBA" id="ARBA00001771"/>
    </source>
</evidence>
<keyword evidence="11" id="KW-0784">Thiamine biosynthesis</keyword>
<dbReference type="Pfam" id="PF02581">
    <property type="entry name" value="TMP-TENI"/>
    <property type="match status" value="1"/>
</dbReference>
<comment type="pathway">
    <text evidence="3">Cofactor biosynthesis; thiamine diphosphate biosynthesis; 4-methyl-5-(2-phosphoethyl)-thiazole from 5-(2-hydroxyethyl)-4-methylthiazole: step 1/1.</text>
</comment>
<dbReference type="InterPro" id="IPR034291">
    <property type="entry name" value="TMP_synthase"/>
</dbReference>
<evidence type="ECO:0000256" key="8">
    <source>
        <dbReference type="ARBA" id="ARBA00022777"/>
    </source>
</evidence>
<dbReference type="FunCoup" id="A0A316VYZ4">
    <property type="interactions" value="252"/>
</dbReference>
<evidence type="ECO:0000256" key="2">
    <source>
        <dbReference type="ARBA" id="ARBA00001946"/>
    </source>
</evidence>
<dbReference type="GO" id="GO:0009228">
    <property type="term" value="P:thiamine biosynthetic process"/>
    <property type="evidence" value="ECO:0007669"/>
    <property type="project" value="UniProtKB-KW"/>
</dbReference>
<dbReference type="GO" id="GO:0009229">
    <property type="term" value="P:thiamine diphosphate biosynthetic process"/>
    <property type="evidence" value="ECO:0007669"/>
    <property type="project" value="UniProtKB-UniPathway"/>
</dbReference>
<evidence type="ECO:0000259" key="15">
    <source>
        <dbReference type="Pfam" id="PF02581"/>
    </source>
</evidence>
<evidence type="ECO:0000256" key="14">
    <source>
        <dbReference type="ARBA" id="ARBA00047883"/>
    </source>
</evidence>
<evidence type="ECO:0000313" key="17">
    <source>
        <dbReference type="Proteomes" id="UP000245783"/>
    </source>
</evidence>
<proteinExistence type="inferred from homology"/>
<sequence>MTKLNAPDYSLYLVTSRELLPPGVDFYDSLRASLKGGVTLVQIREKHADNGELLEIAEKSLKICDEFNVPMLINDNLAVALALPERVGLHIGQEDFPVAKARALLGPKRLLGISVHTVEQAAAARTSGANYAGVGAVYGTLSKANVTEDKVLGPRRTAHVIEALQGFPSVLIGGINQRTAARALFGAAGPEHAPAGIAVISAIVARQDAQEAARELKSMVNAFLSARSSAQKPIASAFGLGASRSQLKVESLVSRSGEFLRALREGSPPLIQTLTSHVSSTLSANVTLALSASPIMSHQDAEADDLGNVTGAVVLNIGTIGEEARRGMRAVGSAANRGGKPVVLDPVGVGASAFRRQAVNEIMDHTQITLLKGNAAELGAIAGLTEVQSRGVDSGSGTLRDARGLVLSLARRERCLVLLTGKTDYLSDGEVVITCSNGHALLGAITGSGCALGVAVATGLAAACLASQGSEVKGAGSSIVKAQPDDLLAGALFGILSMTIASELAAARPEVRGPGTFIAALLDELSLMTPETFAQRAKVALE</sequence>
<name>A0A316VYZ4_9BASI</name>
<dbReference type="PANTHER" id="PTHR20857">
    <property type="entry name" value="THIAMINE-PHOSPHATE PYROPHOSPHORYLASE"/>
    <property type="match status" value="1"/>
</dbReference>
<dbReference type="GO" id="GO:0005737">
    <property type="term" value="C:cytoplasm"/>
    <property type="evidence" value="ECO:0007669"/>
    <property type="project" value="TreeGrafter"/>
</dbReference>
<dbReference type="CDD" id="cd00564">
    <property type="entry name" value="TMP_TenI"/>
    <property type="match status" value="1"/>
</dbReference>
<dbReference type="Gene3D" id="3.20.20.70">
    <property type="entry name" value="Aldolase class I"/>
    <property type="match status" value="1"/>
</dbReference>
<dbReference type="InParanoid" id="A0A316VYZ4"/>
<keyword evidence="6" id="KW-0479">Metal-binding</keyword>
<keyword evidence="5" id="KW-0808">Transferase</keyword>
<dbReference type="Pfam" id="PF02110">
    <property type="entry name" value="HK"/>
    <property type="match status" value="1"/>
</dbReference>
<dbReference type="PRINTS" id="PR01099">
    <property type="entry name" value="HYETHTZKNASE"/>
</dbReference>
<comment type="catalytic activity">
    <reaction evidence="1">
        <text>5-(2-hydroxyethyl)-4-methylthiazole + ATP = 4-methyl-5-(2-phosphooxyethyl)-thiazole + ADP + H(+)</text>
        <dbReference type="Rhea" id="RHEA:24212"/>
        <dbReference type="ChEBI" id="CHEBI:15378"/>
        <dbReference type="ChEBI" id="CHEBI:17957"/>
        <dbReference type="ChEBI" id="CHEBI:30616"/>
        <dbReference type="ChEBI" id="CHEBI:58296"/>
        <dbReference type="ChEBI" id="CHEBI:456216"/>
        <dbReference type="EC" id="2.7.1.50"/>
    </reaction>
</comment>
<comment type="pathway">
    <text evidence="4">Cofactor biosynthesis; thiamine diphosphate biosynthesis; thiamine phosphate from 4-amino-2-methyl-5-diphosphomethylpyrimidine and 4-methyl-5-(2-phosphoethyl)-thiazole: step 1/1.</text>
</comment>
<evidence type="ECO:0000313" key="16">
    <source>
        <dbReference type="EMBL" id="PWN42679.1"/>
    </source>
</evidence>
<evidence type="ECO:0000256" key="12">
    <source>
        <dbReference type="ARBA" id="ARBA00047334"/>
    </source>
</evidence>
<organism evidence="16 17">
    <name type="scientific">Ceraceosorus guamensis</name>
    <dbReference type="NCBI Taxonomy" id="1522189"/>
    <lineage>
        <taxon>Eukaryota</taxon>
        <taxon>Fungi</taxon>
        <taxon>Dikarya</taxon>
        <taxon>Basidiomycota</taxon>
        <taxon>Ustilaginomycotina</taxon>
        <taxon>Exobasidiomycetes</taxon>
        <taxon>Ceraceosorales</taxon>
        <taxon>Ceraceosoraceae</taxon>
        <taxon>Ceraceosorus</taxon>
    </lineage>
</organism>
<dbReference type="RefSeq" id="XP_025369839.1">
    <property type="nucleotide sequence ID" value="XM_025513874.1"/>
</dbReference>
<dbReference type="InterPro" id="IPR036206">
    <property type="entry name" value="ThiamineP_synth_sf"/>
</dbReference>
<dbReference type="CDD" id="cd01170">
    <property type="entry name" value="THZ_kinase"/>
    <property type="match status" value="1"/>
</dbReference>
<evidence type="ECO:0000256" key="11">
    <source>
        <dbReference type="ARBA" id="ARBA00022977"/>
    </source>
</evidence>
<keyword evidence="8 16" id="KW-0418">Kinase</keyword>
<evidence type="ECO:0000256" key="3">
    <source>
        <dbReference type="ARBA" id="ARBA00004868"/>
    </source>
</evidence>
<evidence type="ECO:0000256" key="9">
    <source>
        <dbReference type="ARBA" id="ARBA00022840"/>
    </source>
</evidence>
<evidence type="ECO:0000256" key="4">
    <source>
        <dbReference type="ARBA" id="ARBA00005165"/>
    </source>
</evidence>
<evidence type="ECO:0000256" key="5">
    <source>
        <dbReference type="ARBA" id="ARBA00022679"/>
    </source>
</evidence>
<dbReference type="GO" id="GO:0004417">
    <property type="term" value="F:hydroxyethylthiazole kinase activity"/>
    <property type="evidence" value="ECO:0007669"/>
    <property type="project" value="UniProtKB-EC"/>
</dbReference>
<dbReference type="PANTHER" id="PTHR20857:SF23">
    <property type="entry name" value="THIAMINE BIOSYNTHETIC BIFUNCTIONAL ENZYME"/>
    <property type="match status" value="1"/>
</dbReference>
<comment type="catalytic activity">
    <reaction evidence="13">
        <text>2-(2-carboxy-4-methylthiazol-5-yl)ethyl phosphate + 4-amino-2-methyl-5-(diphosphooxymethyl)pyrimidine + 2 H(+) = thiamine phosphate + CO2 + diphosphate</text>
        <dbReference type="Rhea" id="RHEA:47848"/>
        <dbReference type="ChEBI" id="CHEBI:15378"/>
        <dbReference type="ChEBI" id="CHEBI:16526"/>
        <dbReference type="ChEBI" id="CHEBI:33019"/>
        <dbReference type="ChEBI" id="CHEBI:37575"/>
        <dbReference type="ChEBI" id="CHEBI:57841"/>
        <dbReference type="ChEBI" id="CHEBI:62890"/>
        <dbReference type="EC" id="2.5.1.3"/>
    </reaction>
</comment>
<dbReference type="Proteomes" id="UP000245783">
    <property type="component" value="Unassembled WGS sequence"/>
</dbReference>
<evidence type="ECO:0000256" key="7">
    <source>
        <dbReference type="ARBA" id="ARBA00022741"/>
    </source>
</evidence>
<dbReference type="InterPro" id="IPR000417">
    <property type="entry name" value="Hyethyz_kinase"/>
</dbReference>
<dbReference type="Gene3D" id="3.40.1190.20">
    <property type="match status" value="1"/>
</dbReference>
<evidence type="ECO:0000256" key="13">
    <source>
        <dbReference type="ARBA" id="ARBA00047851"/>
    </source>
</evidence>
<protein>
    <submittedName>
        <fullName evidence="16">Hydroxyethylthiazole kinase</fullName>
    </submittedName>
</protein>
<dbReference type="NCBIfam" id="TIGR00693">
    <property type="entry name" value="thiE"/>
    <property type="match status" value="1"/>
</dbReference>
<keyword evidence="10" id="KW-0460">Magnesium</keyword>
<reference evidence="16 17" key="1">
    <citation type="journal article" date="2018" name="Mol. Biol. Evol.">
        <title>Broad Genomic Sampling Reveals a Smut Pathogenic Ancestry of the Fungal Clade Ustilaginomycotina.</title>
        <authorList>
            <person name="Kijpornyongpan T."/>
            <person name="Mondo S.J."/>
            <person name="Barry K."/>
            <person name="Sandor L."/>
            <person name="Lee J."/>
            <person name="Lipzen A."/>
            <person name="Pangilinan J."/>
            <person name="LaButti K."/>
            <person name="Hainaut M."/>
            <person name="Henrissat B."/>
            <person name="Grigoriev I.V."/>
            <person name="Spatafora J.W."/>
            <person name="Aime M.C."/>
        </authorList>
    </citation>
    <scope>NUCLEOTIDE SEQUENCE [LARGE SCALE GENOMIC DNA]</scope>
    <source>
        <strain evidence="16 17">MCA 4658</strain>
    </source>
</reference>
<feature type="domain" description="Thiamine phosphate synthase/TenI" evidence="15">
    <location>
        <begin position="11"/>
        <end position="203"/>
    </location>
</feature>
<dbReference type="SUPFAM" id="SSF53613">
    <property type="entry name" value="Ribokinase-like"/>
    <property type="match status" value="1"/>
</dbReference>
<dbReference type="GO" id="GO:0005524">
    <property type="term" value="F:ATP binding"/>
    <property type="evidence" value="ECO:0007669"/>
    <property type="project" value="UniProtKB-KW"/>
</dbReference>
<keyword evidence="7" id="KW-0547">Nucleotide-binding</keyword>
<dbReference type="HAMAP" id="MF_00228">
    <property type="entry name" value="Thz_kinase"/>
    <property type="match status" value="1"/>
</dbReference>
<dbReference type="NCBIfam" id="NF006830">
    <property type="entry name" value="PRK09355.1"/>
    <property type="match status" value="1"/>
</dbReference>
<dbReference type="AlphaFoldDB" id="A0A316VYZ4"/>
<gene>
    <name evidence="16" type="ORF">IE81DRAFT_323233</name>
</gene>
<dbReference type="GeneID" id="37035744"/>
<evidence type="ECO:0000256" key="10">
    <source>
        <dbReference type="ARBA" id="ARBA00022842"/>
    </source>
</evidence>
<dbReference type="EMBL" id="KZ819377">
    <property type="protein sequence ID" value="PWN42679.1"/>
    <property type="molecule type" value="Genomic_DNA"/>
</dbReference>
<dbReference type="OrthoDB" id="4994at2759"/>
<dbReference type="InterPro" id="IPR022998">
    <property type="entry name" value="ThiamineP_synth_TenI"/>
</dbReference>
<accession>A0A316VYZ4</accession>
<dbReference type="GO" id="GO:0000287">
    <property type="term" value="F:magnesium ion binding"/>
    <property type="evidence" value="ECO:0007669"/>
    <property type="project" value="InterPro"/>
</dbReference>
<dbReference type="GO" id="GO:0004789">
    <property type="term" value="F:thiamine-phosphate diphosphorylase activity"/>
    <property type="evidence" value="ECO:0007669"/>
    <property type="project" value="UniProtKB-EC"/>
</dbReference>
<keyword evidence="17" id="KW-1185">Reference proteome</keyword>